<evidence type="ECO:0000256" key="4">
    <source>
        <dbReference type="ARBA" id="ARBA00035393"/>
    </source>
</evidence>
<dbReference type="InterPro" id="IPR019438">
    <property type="entry name" value="Q_salvage"/>
</dbReference>
<evidence type="ECO:0000256" key="2">
    <source>
        <dbReference type="ARBA" id="ARBA00035119"/>
    </source>
</evidence>
<protein>
    <recommendedName>
        <fullName evidence="3">Queuosine 5'-phosphate N-glycosylase/hydrolase</fullName>
    </recommendedName>
    <alternativeName>
        <fullName evidence="4">Queuosine-nucleotide N-glycosylase/hydrolase</fullName>
    </alternativeName>
</protein>
<gene>
    <name evidence="6" type="ORF">GGQ54_000374</name>
</gene>
<comment type="caution">
    <text evidence="6">The sequence shown here is derived from an EMBL/GenBank/DDBJ whole genome shotgun (WGS) entry which is preliminary data.</text>
</comment>
<evidence type="ECO:0000256" key="3">
    <source>
        <dbReference type="ARBA" id="ARBA00035306"/>
    </source>
</evidence>
<dbReference type="GO" id="GO:0016787">
    <property type="term" value="F:hydrolase activity"/>
    <property type="evidence" value="ECO:0007669"/>
    <property type="project" value="UniProtKB-KW"/>
</dbReference>
<accession>A0A7Z0IJR1</accession>
<keyword evidence="7" id="KW-1185">Reference proteome</keyword>
<dbReference type="AlphaFoldDB" id="A0A7Z0IJR1"/>
<dbReference type="Pfam" id="PF10343">
    <property type="entry name" value="Q_salvage"/>
    <property type="match status" value="1"/>
</dbReference>
<evidence type="ECO:0000313" key="7">
    <source>
        <dbReference type="Proteomes" id="UP000527616"/>
    </source>
</evidence>
<dbReference type="EMBL" id="JACBZS010000001">
    <property type="protein sequence ID" value="NYI69814.1"/>
    <property type="molecule type" value="Genomic_DNA"/>
</dbReference>
<evidence type="ECO:0000313" key="6">
    <source>
        <dbReference type="EMBL" id="NYI69814.1"/>
    </source>
</evidence>
<comment type="catalytic activity">
    <reaction evidence="5">
        <text>queuosine 5'-phosphate + H2O = queuine + D-ribose 5-phosphate</text>
        <dbReference type="Rhea" id="RHEA:75387"/>
        <dbReference type="ChEBI" id="CHEBI:15377"/>
        <dbReference type="ChEBI" id="CHEBI:17433"/>
        <dbReference type="ChEBI" id="CHEBI:78346"/>
        <dbReference type="ChEBI" id="CHEBI:194371"/>
    </reaction>
    <physiologicalReaction direction="left-to-right" evidence="5">
        <dbReference type="Rhea" id="RHEA:75388"/>
    </physiologicalReaction>
</comment>
<keyword evidence="1" id="KW-0378">Hydrolase</keyword>
<dbReference type="PANTHER" id="PTHR21314:SF0">
    <property type="entry name" value="QUEUOSINE 5'-PHOSPHATE N-GLYCOSYLASE_HYDROLASE"/>
    <property type="match status" value="1"/>
</dbReference>
<dbReference type="PANTHER" id="PTHR21314">
    <property type="entry name" value="QUEUOSINE 5'-PHOSPHATE N-GLYCOSYLASE_HYDROLASE-RELATED"/>
    <property type="match status" value="1"/>
</dbReference>
<proteinExistence type="inferred from homology"/>
<evidence type="ECO:0000256" key="5">
    <source>
        <dbReference type="ARBA" id="ARBA00048204"/>
    </source>
</evidence>
<dbReference type="Proteomes" id="UP000527616">
    <property type="component" value="Unassembled WGS sequence"/>
</dbReference>
<dbReference type="RefSeq" id="WP_218843611.1">
    <property type="nucleotide sequence ID" value="NZ_JACBZS010000001.1"/>
</dbReference>
<evidence type="ECO:0000256" key="1">
    <source>
        <dbReference type="ARBA" id="ARBA00022801"/>
    </source>
</evidence>
<dbReference type="GO" id="GO:0006400">
    <property type="term" value="P:tRNA modification"/>
    <property type="evidence" value="ECO:0007669"/>
    <property type="project" value="TreeGrafter"/>
</dbReference>
<sequence length="340" mass="36310">MSIDAAPPGADPLARVRADCAAVAAGARHVRIVDDALGEYAAALPIAEGARPAFDADHHYRGREPDTVLAVLCLDAINFGSGWFPRLTKRPGMSGYFTVASSLKDWFGAGTPDAAELAALTPDRVAEIVGQSDNADMAELMSFFARALNELGTELTANWAGDGRALVAAAGRSAARLVGLLAAMPMFRDVATWRGPDGRERPVHLWKRAQLTAVDLSLALDGVPGRDGAPSDLGRFDDLDRLTIFADNLVPHVLRTDGLLAYDDELAAAIDAGADIPAGSAPEVELRACAVHAVELLAAELNRGPGRRVSAADLDYLLWNRGQEPAYRSRPRHRTRTTRY</sequence>
<organism evidence="6 7">
    <name type="scientific">Naumannella cuiyingiana</name>
    <dbReference type="NCBI Taxonomy" id="1347891"/>
    <lineage>
        <taxon>Bacteria</taxon>
        <taxon>Bacillati</taxon>
        <taxon>Actinomycetota</taxon>
        <taxon>Actinomycetes</taxon>
        <taxon>Propionibacteriales</taxon>
        <taxon>Propionibacteriaceae</taxon>
        <taxon>Naumannella</taxon>
    </lineage>
</organism>
<name>A0A7Z0IJR1_9ACTN</name>
<comment type="similarity">
    <text evidence="2">Belongs to the QNG1 protein family.</text>
</comment>
<reference evidence="6 7" key="1">
    <citation type="submission" date="2020-07" db="EMBL/GenBank/DDBJ databases">
        <title>Sequencing the genomes of 1000 actinobacteria strains.</title>
        <authorList>
            <person name="Klenk H.-P."/>
        </authorList>
    </citation>
    <scope>NUCLEOTIDE SEQUENCE [LARGE SCALE GENOMIC DNA]</scope>
    <source>
        <strain evidence="6 7">DSM 103164</strain>
    </source>
</reference>